<gene>
    <name evidence="1" type="ORF">SDC9_193054</name>
</gene>
<reference evidence="1" key="1">
    <citation type="submission" date="2019-08" db="EMBL/GenBank/DDBJ databases">
        <authorList>
            <person name="Kucharzyk K."/>
            <person name="Murdoch R.W."/>
            <person name="Higgins S."/>
            <person name="Loffler F."/>
        </authorList>
    </citation>
    <scope>NUCLEOTIDE SEQUENCE</scope>
</reference>
<dbReference type="EMBL" id="VSSQ01105450">
    <property type="protein sequence ID" value="MPN45487.1"/>
    <property type="molecule type" value="Genomic_DNA"/>
</dbReference>
<proteinExistence type="predicted"/>
<dbReference type="AlphaFoldDB" id="A0A645I2G4"/>
<dbReference type="Pfam" id="PF09148">
    <property type="entry name" value="DUF1934"/>
    <property type="match status" value="1"/>
</dbReference>
<organism evidence="1">
    <name type="scientific">bioreactor metagenome</name>
    <dbReference type="NCBI Taxonomy" id="1076179"/>
    <lineage>
        <taxon>unclassified sequences</taxon>
        <taxon>metagenomes</taxon>
        <taxon>ecological metagenomes</taxon>
    </lineage>
</organism>
<name>A0A645I2G4_9ZZZZ</name>
<dbReference type="SUPFAM" id="SSF50814">
    <property type="entry name" value="Lipocalins"/>
    <property type="match status" value="1"/>
</dbReference>
<accession>A0A645I2G4</accession>
<protein>
    <recommendedName>
        <fullName evidence="2">Beta-barrel protein YwiB</fullName>
    </recommendedName>
</protein>
<evidence type="ECO:0008006" key="2">
    <source>
        <dbReference type="Google" id="ProtNLM"/>
    </source>
</evidence>
<comment type="caution">
    <text evidence="1">The sequence shown here is derived from an EMBL/GenBank/DDBJ whole genome shotgun (WGS) entry which is preliminary data.</text>
</comment>
<evidence type="ECO:0000313" key="1">
    <source>
        <dbReference type="EMBL" id="MPN45487.1"/>
    </source>
</evidence>
<dbReference type="InterPro" id="IPR012674">
    <property type="entry name" value="Calycin"/>
</dbReference>
<dbReference type="InterPro" id="IPR015231">
    <property type="entry name" value="DUF1934"/>
</dbReference>
<sequence length="122" mass="13870">MRLVTMGTLTGENDTWKLRYEENQSDTKEKRRVTMTMDGGVVTMARDGSWGTNMVFRQGRRFETSYTTPFGSFGMGIFPTQVNYKVEDSGDGEIALRYQLDIQGQFTSVNDLKISFSPNNRA</sequence>
<dbReference type="Gene3D" id="2.40.128.20">
    <property type="match status" value="1"/>
</dbReference>